<evidence type="ECO:0000256" key="15">
    <source>
        <dbReference type="SAM" id="MobiDB-lite"/>
    </source>
</evidence>
<feature type="region of interest" description="Disordered" evidence="15">
    <location>
        <begin position="125"/>
        <end position="293"/>
    </location>
</feature>
<evidence type="ECO:0000256" key="7">
    <source>
        <dbReference type="ARBA" id="ARBA00022927"/>
    </source>
</evidence>
<dbReference type="Pfam" id="PF05064">
    <property type="entry name" value="Nsp1_C"/>
    <property type="match status" value="1"/>
</dbReference>
<dbReference type="eggNOG" id="KOG2196">
    <property type="taxonomic scope" value="Eukaryota"/>
</dbReference>
<keyword evidence="7" id="KW-0653">Protein transport</keyword>
<feature type="compositionally biased region" description="Polar residues" evidence="15">
    <location>
        <begin position="208"/>
        <end position="226"/>
    </location>
</feature>
<dbReference type="AlphaFoldDB" id="G0W7X3"/>
<feature type="compositionally biased region" description="Polar residues" evidence="15">
    <location>
        <begin position="261"/>
        <end position="276"/>
    </location>
</feature>
<feature type="compositionally biased region" description="Low complexity" evidence="15">
    <location>
        <begin position="46"/>
        <end position="58"/>
    </location>
</feature>
<feature type="compositionally biased region" description="Basic and acidic residues" evidence="15">
    <location>
        <begin position="353"/>
        <end position="362"/>
    </location>
</feature>
<dbReference type="EMBL" id="HE580269">
    <property type="protein sequence ID" value="CCD23884.1"/>
    <property type="molecule type" value="Genomic_DNA"/>
</dbReference>
<dbReference type="GO" id="GO:0006405">
    <property type="term" value="P:RNA export from nucleus"/>
    <property type="evidence" value="ECO:0007669"/>
    <property type="project" value="TreeGrafter"/>
</dbReference>
<keyword evidence="14" id="KW-0175">Coiled coil</keyword>
<keyword evidence="6" id="KW-0509">mRNA transport</keyword>
<comment type="subcellular location">
    <subcellularLocation>
        <location evidence="1">Nucleus membrane</location>
        <topology evidence="1">Peripheral membrane protein</topology>
        <orientation evidence="1">Cytoplasmic side</orientation>
    </subcellularLocation>
    <subcellularLocation>
        <location evidence="3">Nucleus membrane</location>
        <topology evidence="3">Peripheral membrane protein</topology>
        <orientation evidence="3">Nucleoplasmic side</orientation>
    </subcellularLocation>
    <subcellularLocation>
        <location evidence="2">Nucleus</location>
        <location evidence="2">Nuclear pore complex</location>
    </subcellularLocation>
</comment>
<feature type="coiled-coil region" evidence="14">
    <location>
        <begin position="583"/>
        <end position="659"/>
    </location>
</feature>
<sequence>MNTNQGSTPVSIFPTSNSQPALSGNNTIGQSKPGQGATSTAQFSFGNTTSAATGATANKPFTFGTSENKAPLSFGFGNKPATTTPQSNDQTSSSGLFAMNAPSASASFSSGFKFGTTQKDDQAKASAFSFAGTGNPTGKNPTSNKNDENKTTPAFSFGGISEDGSKKATPMFNLNTQADKTDNQVKDKTTEPKPAFSFGSLSSKKENTASTLGSKEATSNTPSFSFGSKADKPASLNLGQDSSGNIGMPSVKFAAEEKKGTTSPSFSFGASGNTVTDVKKKEGSGKSDFQFGADVGGKKVETVNKPTFQFGGTPDGNKQEAPDKPMFSLDSKAGDNKNPLDMKQPAFQFKSQPEAKKAEEATKPALQFGGKPEDSKKVEEVTKPSLLFGAGTVAGKKDDDSKKQSFAFGTKTEDKNAVPKIGFAFGDKQEAKVNTESNKKPENKEPNREKSVAKPISATQSLNSKTVEPKPVSLDNKTLDDLVTKWTNQLTDAATHFDNYSKKVNNWDQMLVKGGEQVSQLYSDTLAAEQNQNKIDQSLQYIERQQDELDVFLDSYEKKADTLLSDILSNSSANIASNNDQKRQQAYRTAETLDENLDSLSLNLSSLITEINEVSANFNKATSINLNNKDENAQLIRLLNAHLDALKSLDNNSNLLEQKIKALSK</sequence>
<accession>G0W7X3</accession>
<keyword evidence="8" id="KW-0811">Translocation</keyword>
<evidence type="ECO:0000256" key="3">
    <source>
        <dbReference type="ARBA" id="ARBA00004620"/>
    </source>
</evidence>
<protein>
    <recommendedName>
        <fullName evidence="11">Nucleoporin NSP1</fullName>
    </recommendedName>
    <alternativeName>
        <fullName evidence="12">Nuclear pore protein NSP1</fullName>
    </alternativeName>
    <alternativeName>
        <fullName evidence="13">Nucleoskeletal-like protein</fullName>
    </alternativeName>
</protein>
<proteinExistence type="inferred from homology"/>
<dbReference type="GO" id="GO:0051028">
    <property type="term" value="P:mRNA transport"/>
    <property type="evidence" value="ECO:0007669"/>
    <property type="project" value="UniProtKB-KW"/>
</dbReference>
<name>G0W7X3_NAUDC</name>
<dbReference type="PANTHER" id="PTHR12084">
    <property type="entry name" value="NUCLEAR PORE GLYCOPROTEIN P62-RELATED"/>
    <property type="match status" value="1"/>
</dbReference>
<feature type="compositionally biased region" description="Polar residues" evidence="15">
    <location>
        <begin position="80"/>
        <end position="95"/>
    </location>
</feature>
<keyword evidence="5" id="KW-0813">Transport</keyword>
<dbReference type="InterPro" id="IPR007758">
    <property type="entry name" value="Nucleoporin_NSP1_C"/>
</dbReference>
<evidence type="ECO:0000313" key="17">
    <source>
        <dbReference type="EMBL" id="CCD23884.1"/>
    </source>
</evidence>
<evidence type="ECO:0000256" key="10">
    <source>
        <dbReference type="ARBA" id="ARBA00023242"/>
    </source>
</evidence>
<keyword evidence="9" id="KW-0906">Nuclear pore complex</keyword>
<evidence type="ECO:0000256" key="4">
    <source>
        <dbReference type="ARBA" id="ARBA00005911"/>
    </source>
</evidence>
<comment type="similarity">
    <text evidence="4">Belongs to the nucleoporin NSP1/NUP62 family.</text>
</comment>
<keyword evidence="10" id="KW-0539">Nucleus</keyword>
<gene>
    <name evidence="17" type="primary">NDAI0C02240</name>
    <name evidence="17" type="ordered locus">NDAI_0C02240</name>
</gene>
<feature type="domain" description="Nucleoporin NSP1-like C-terminal" evidence="16">
    <location>
        <begin position="463"/>
        <end position="572"/>
    </location>
</feature>
<evidence type="ECO:0000256" key="5">
    <source>
        <dbReference type="ARBA" id="ARBA00022448"/>
    </source>
</evidence>
<evidence type="ECO:0000256" key="13">
    <source>
        <dbReference type="ARBA" id="ARBA00081079"/>
    </source>
</evidence>
<feature type="compositionally biased region" description="Polar residues" evidence="15">
    <location>
        <begin position="1"/>
        <end position="45"/>
    </location>
</feature>
<dbReference type="RefSeq" id="XP_003669127.1">
    <property type="nucleotide sequence ID" value="XM_003669079.1"/>
</dbReference>
<dbReference type="PANTHER" id="PTHR12084:SF0">
    <property type="entry name" value="NUCLEAR PORE GLYCOPROTEIN P62"/>
    <property type="match status" value="1"/>
</dbReference>
<feature type="compositionally biased region" description="Basic and acidic residues" evidence="15">
    <location>
        <begin position="179"/>
        <end position="191"/>
    </location>
</feature>
<dbReference type="GeneID" id="11496638"/>
<evidence type="ECO:0000256" key="2">
    <source>
        <dbReference type="ARBA" id="ARBA00004567"/>
    </source>
</evidence>
<feature type="compositionally biased region" description="Polar residues" evidence="15">
    <location>
        <begin position="457"/>
        <end position="466"/>
    </location>
</feature>
<dbReference type="eggNOG" id="KOG4719">
    <property type="taxonomic scope" value="Eukaryota"/>
</dbReference>
<dbReference type="STRING" id="1071378.G0W7X3"/>
<dbReference type="KEGG" id="ndi:NDAI_0C02240"/>
<dbReference type="OrthoDB" id="344345at2759"/>
<dbReference type="GO" id="GO:0017056">
    <property type="term" value="F:structural constituent of nuclear pore"/>
    <property type="evidence" value="ECO:0007669"/>
    <property type="project" value="InterPro"/>
</dbReference>
<dbReference type="FunFam" id="1.20.5.170:FF:000040">
    <property type="entry name" value="Nuclear pore glycoprotein p62"/>
    <property type="match status" value="1"/>
</dbReference>
<dbReference type="InterPro" id="IPR026010">
    <property type="entry name" value="NSP1/NUP62"/>
</dbReference>
<dbReference type="OMA" id="EMMSKQV"/>
<evidence type="ECO:0000256" key="1">
    <source>
        <dbReference type="ARBA" id="ARBA00004335"/>
    </source>
</evidence>
<feature type="region of interest" description="Disordered" evidence="15">
    <location>
        <begin position="305"/>
        <end position="472"/>
    </location>
</feature>
<organism evidence="17 18">
    <name type="scientific">Naumovozyma dairenensis (strain ATCC 10597 / BCRC 20456 / CBS 421 / NBRC 0211 / NRRL Y-12639)</name>
    <name type="common">Saccharomyces dairenensis</name>
    <dbReference type="NCBI Taxonomy" id="1071378"/>
    <lineage>
        <taxon>Eukaryota</taxon>
        <taxon>Fungi</taxon>
        <taxon>Dikarya</taxon>
        <taxon>Ascomycota</taxon>
        <taxon>Saccharomycotina</taxon>
        <taxon>Saccharomycetes</taxon>
        <taxon>Saccharomycetales</taxon>
        <taxon>Saccharomycetaceae</taxon>
        <taxon>Naumovozyma</taxon>
    </lineage>
</organism>
<keyword evidence="18" id="KW-1185">Reference proteome</keyword>
<evidence type="ECO:0000256" key="11">
    <source>
        <dbReference type="ARBA" id="ARBA00068864"/>
    </source>
</evidence>
<dbReference type="GO" id="GO:0005543">
    <property type="term" value="F:phospholipid binding"/>
    <property type="evidence" value="ECO:0007669"/>
    <property type="project" value="TreeGrafter"/>
</dbReference>
<evidence type="ECO:0000256" key="14">
    <source>
        <dbReference type="SAM" id="Coils"/>
    </source>
</evidence>
<feature type="compositionally biased region" description="Polar residues" evidence="15">
    <location>
        <begin position="132"/>
        <end position="144"/>
    </location>
</feature>
<evidence type="ECO:0000313" key="18">
    <source>
        <dbReference type="Proteomes" id="UP000000689"/>
    </source>
</evidence>
<evidence type="ECO:0000259" key="16">
    <source>
        <dbReference type="Pfam" id="PF05064"/>
    </source>
</evidence>
<evidence type="ECO:0000256" key="6">
    <source>
        <dbReference type="ARBA" id="ARBA00022816"/>
    </source>
</evidence>
<dbReference type="GO" id="GO:0031965">
    <property type="term" value="C:nuclear membrane"/>
    <property type="evidence" value="ECO:0007669"/>
    <property type="project" value="UniProtKB-SubCell"/>
</dbReference>
<evidence type="ECO:0000256" key="12">
    <source>
        <dbReference type="ARBA" id="ARBA00078941"/>
    </source>
</evidence>
<reference evidence="17 18" key="1">
    <citation type="journal article" date="2011" name="Proc. Natl. Acad. Sci. U.S.A.">
        <title>Evolutionary erosion of yeast sex chromosomes by mating-type switching accidents.</title>
        <authorList>
            <person name="Gordon J.L."/>
            <person name="Armisen D."/>
            <person name="Proux-Wera E."/>
            <person name="Oheigeartaigh S.S."/>
            <person name="Byrne K.P."/>
            <person name="Wolfe K.H."/>
        </authorList>
    </citation>
    <scope>NUCLEOTIDE SEQUENCE [LARGE SCALE GENOMIC DNA]</scope>
    <source>
        <strain evidence="18">ATCC 10597 / BCRC 20456 / CBS 421 / NBRC 0211 / NRRL Y-12639</strain>
    </source>
</reference>
<dbReference type="GO" id="GO:0006606">
    <property type="term" value="P:protein import into nucleus"/>
    <property type="evidence" value="ECO:0007669"/>
    <property type="project" value="TreeGrafter"/>
</dbReference>
<dbReference type="GO" id="GO:0044613">
    <property type="term" value="C:nuclear pore central transport channel"/>
    <property type="evidence" value="ECO:0007669"/>
    <property type="project" value="TreeGrafter"/>
</dbReference>
<feature type="region of interest" description="Disordered" evidence="15">
    <location>
        <begin position="1"/>
        <end position="98"/>
    </location>
</feature>
<dbReference type="HOGENOM" id="CLU_020542_0_0_1"/>
<dbReference type="Gene3D" id="1.20.5.170">
    <property type="match status" value="1"/>
</dbReference>
<feature type="compositionally biased region" description="Basic and acidic residues" evidence="15">
    <location>
        <begin position="371"/>
        <end position="382"/>
    </location>
</feature>
<evidence type="ECO:0000256" key="8">
    <source>
        <dbReference type="ARBA" id="ARBA00023010"/>
    </source>
</evidence>
<evidence type="ECO:0000256" key="9">
    <source>
        <dbReference type="ARBA" id="ARBA00023132"/>
    </source>
</evidence>
<feature type="compositionally biased region" description="Basic and acidic residues" evidence="15">
    <location>
        <begin position="427"/>
        <end position="452"/>
    </location>
</feature>
<dbReference type="Proteomes" id="UP000000689">
    <property type="component" value="Chromosome 3"/>
</dbReference>